<dbReference type="EMBL" id="MU003492">
    <property type="protein sequence ID" value="KAF2477889.1"/>
    <property type="molecule type" value="Genomic_DNA"/>
</dbReference>
<proteinExistence type="predicted"/>
<keyword evidence="2" id="KW-1185">Reference proteome</keyword>
<comment type="caution">
    <text evidence="1">The sequence shown here is derived from an EMBL/GenBank/DDBJ whole genome shotgun (WGS) entry which is preliminary data.</text>
</comment>
<dbReference type="Proteomes" id="UP000799755">
    <property type="component" value="Unassembled WGS sequence"/>
</dbReference>
<accession>A0ACB6REY4</accession>
<evidence type="ECO:0000313" key="1">
    <source>
        <dbReference type="EMBL" id="KAF2477889.1"/>
    </source>
</evidence>
<organism evidence="1 2">
    <name type="scientific">Lindgomyces ingoldianus</name>
    <dbReference type="NCBI Taxonomy" id="673940"/>
    <lineage>
        <taxon>Eukaryota</taxon>
        <taxon>Fungi</taxon>
        <taxon>Dikarya</taxon>
        <taxon>Ascomycota</taxon>
        <taxon>Pezizomycotina</taxon>
        <taxon>Dothideomycetes</taxon>
        <taxon>Pleosporomycetidae</taxon>
        <taxon>Pleosporales</taxon>
        <taxon>Lindgomycetaceae</taxon>
        <taxon>Lindgomyces</taxon>
    </lineage>
</organism>
<protein>
    <submittedName>
        <fullName evidence="1">Uncharacterized protein</fullName>
    </submittedName>
</protein>
<evidence type="ECO:0000313" key="2">
    <source>
        <dbReference type="Proteomes" id="UP000799755"/>
    </source>
</evidence>
<name>A0ACB6REY4_9PLEO</name>
<sequence>MDGLSGAASVASIVDIAAKIASLCFQYSVAVKNAKKDVNRLQRTVTDIKDVLKKSNSSSRDTANHGSQLYTSYHQQLQGLEAQLEPEKARKAMHRFGVRALKWPFTNKQVEKMSPVLKNMSRLSASRFTLIKCKCSKLDLAKLPIAEGASFDEHMDEHNARCLANTRVELRRMAGTGMSTIARSVAQSFADQHRLGASFFFKKGEGQRSNASRFFTTITTDLIVRVPGLIVGVRKALDADPAIPQRALKDQFEKLILHPLLEIQQAPSQTLACIIVIDALDECEREDDIRAILQLLSRTKDIRPVSLKVLVTSRPALPIHLVLQDAPETIIEHDMTLFFKYELREVRRQRSLSPDWPNEDQIQTLVKLAIPLFIFAATACRYIRDPRDNPKKRLAAVLQYQSATHVSNLDRTYLFILNQLFDDEDKADKQRRTSEFREIVGSIVLLKSPLSIVSLVQLLGSPKDDIICRLDSLHSVLSIPVNEDTYKSHIPRWIRRISKIDDWDACRSTLEGHTNPVSAVAFSPDGQLVASASEDGTVRLWDVATGSCRSTLEGHTNSVSAVAFSPDGQFSSCVVNKQEQSNFATILT</sequence>
<reference evidence="1" key="1">
    <citation type="journal article" date="2020" name="Stud. Mycol.">
        <title>101 Dothideomycetes genomes: a test case for predicting lifestyles and emergence of pathogens.</title>
        <authorList>
            <person name="Haridas S."/>
            <person name="Albert R."/>
            <person name="Binder M."/>
            <person name="Bloem J."/>
            <person name="Labutti K."/>
            <person name="Salamov A."/>
            <person name="Andreopoulos B."/>
            <person name="Baker S."/>
            <person name="Barry K."/>
            <person name="Bills G."/>
            <person name="Bluhm B."/>
            <person name="Cannon C."/>
            <person name="Castanera R."/>
            <person name="Culley D."/>
            <person name="Daum C."/>
            <person name="Ezra D."/>
            <person name="Gonzalez J."/>
            <person name="Henrissat B."/>
            <person name="Kuo A."/>
            <person name="Liang C."/>
            <person name="Lipzen A."/>
            <person name="Lutzoni F."/>
            <person name="Magnuson J."/>
            <person name="Mondo S."/>
            <person name="Nolan M."/>
            <person name="Ohm R."/>
            <person name="Pangilinan J."/>
            <person name="Park H.-J."/>
            <person name="Ramirez L."/>
            <person name="Alfaro M."/>
            <person name="Sun H."/>
            <person name="Tritt A."/>
            <person name="Yoshinaga Y."/>
            <person name="Zwiers L.-H."/>
            <person name="Turgeon B."/>
            <person name="Goodwin S."/>
            <person name="Spatafora J."/>
            <person name="Crous P."/>
            <person name="Grigoriev I."/>
        </authorList>
    </citation>
    <scope>NUCLEOTIDE SEQUENCE</scope>
    <source>
        <strain evidence="1">ATCC 200398</strain>
    </source>
</reference>
<gene>
    <name evidence="1" type="ORF">BDR25DRAFT_321053</name>
</gene>